<keyword evidence="4 6" id="KW-0863">Zinc-finger</keyword>
<evidence type="ECO:0000259" key="8">
    <source>
        <dbReference type="PROSITE" id="PS50016"/>
    </source>
</evidence>
<evidence type="ECO:0000256" key="7">
    <source>
        <dbReference type="SAM" id="MobiDB-lite"/>
    </source>
</evidence>
<organism evidence="9 10">
    <name type="scientific">Trachymyrmex cornetzi</name>
    <dbReference type="NCBI Taxonomy" id="471704"/>
    <lineage>
        <taxon>Eukaryota</taxon>
        <taxon>Metazoa</taxon>
        <taxon>Ecdysozoa</taxon>
        <taxon>Arthropoda</taxon>
        <taxon>Hexapoda</taxon>
        <taxon>Insecta</taxon>
        <taxon>Pterygota</taxon>
        <taxon>Neoptera</taxon>
        <taxon>Endopterygota</taxon>
        <taxon>Hymenoptera</taxon>
        <taxon>Apocrita</taxon>
        <taxon>Aculeata</taxon>
        <taxon>Formicoidea</taxon>
        <taxon>Formicidae</taxon>
        <taxon>Myrmicinae</taxon>
        <taxon>Trachymyrmex</taxon>
    </lineage>
</organism>
<dbReference type="InterPro" id="IPR001965">
    <property type="entry name" value="Znf_PHD"/>
</dbReference>
<dbReference type="Proteomes" id="UP000078492">
    <property type="component" value="Unassembled WGS sequence"/>
</dbReference>
<evidence type="ECO:0000256" key="4">
    <source>
        <dbReference type="ARBA" id="ARBA00022771"/>
    </source>
</evidence>
<keyword evidence="10" id="KW-1185">Reference proteome</keyword>
<evidence type="ECO:0000256" key="5">
    <source>
        <dbReference type="ARBA" id="ARBA00022833"/>
    </source>
</evidence>
<accession>A0A195E481</accession>
<dbReference type="Gene3D" id="3.30.40.10">
    <property type="entry name" value="Zinc/RING finger domain, C3HC4 (zinc finger)"/>
    <property type="match status" value="1"/>
</dbReference>
<evidence type="ECO:0000256" key="1">
    <source>
        <dbReference type="ARBA" id="ARBA00006009"/>
    </source>
</evidence>
<evidence type="ECO:0000256" key="3">
    <source>
        <dbReference type="ARBA" id="ARBA00022723"/>
    </source>
</evidence>
<evidence type="ECO:0000256" key="6">
    <source>
        <dbReference type="PROSITE-ProRule" id="PRU00146"/>
    </source>
</evidence>
<feature type="compositionally biased region" description="Basic residues" evidence="7">
    <location>
        <begin position="291"/>
        <end position="304"/>
    </location>
</feature>
<evidence type="ECO:0000313" key="10">
    <source>
        <dbReference type="Proteomes" id="UP000078492"/>
    </source>
</evidence>
<dbReference type="CDD" id="cd15501">
    <property type="entry name" value="PHD_Int12"/>
    <property type="match status" value="1"/>
</dbReference>
<feature type="compositionally biased region" description="Basic and acidic residues" evidence="7">
    <location>
        <begin position="277"/>
        <end position="290"/>
    </location>
</feature>
<dbReference type="Pfam" id="PF00628">
    <property type="entry name" value="PHD"/>
    <property type="match status" value="1"/>
</dbReference>
<dbReference type="InterPro" id="IPR039054">
    <property type="entry name" value="Int12_PHD"/>
</dbReference>
<dbReference type="SMART" id="SM00249">
    <property type="entry name" value="PHD"/>
    <property type="match status" value="1"/>
</dbReference>
<dbReference type="InterPro" id="IPR019787">
    <property type="entry name" value="Znf_PHD-finger"/>
</dbReference>
<feature type="region of interest" description="Disordered" evidence="7">
    <location>
        <begin position="268"/>
        <end position="314"/>
    </location>
</feature>
<dbReference type="EMBL" id="KQ979657">
    <property type="protein sequence ID" value="KYN19963.1"/>
    <property type="molecule type" value="Genomic_DNA"/>
</dbReference>
<dbReference type="InterPro" id="IPR013083">
    <property type="entry name" value="Znf_RING/FYVE/PHD"/>
</dbReference>
<sequence length="337" mass="38470">MHENTFDIDEDFFDALALLHSTEQDSAEKLRRMLDTCIEKKHGFEKTLAVRMPKRFLQNVDKSVPPIHTSKSHDHVTQGYSTIKTEIWDGNLEIISFLEADEAENIRNHRKSDVKVFEVDYEGCCEDEEDIPRISIPDEGSADGTVCKICNGAKLGLLILLECQECQEAYHPLCHQPPVIDVDVYDPRIVWRCRRCVKTTSVTPMKVKIKEKRRVRKVRRQDSDTFKENANISKLRIPRKRDGDLFGENDKVLPSPYTPLCLRPSPAASPLLSRTESAGHVETRGNERTNSRIKSRVSRGRRSPTRSSGLPTSRAERIFGNDTSRVYRTACLSLFSL</sequence>
<dbReference type="InterPro" id="IPR019786">
    <property type="entry name" value="Zinc_finger_PHD-type_CS"/>
</dbReference>
<dbReference type="PROSITE" id="PS01359">
    <property type="entry name" value="ZF_PHD_1"/>
    <property type="match status" value="1"/>
</dbReference>
<keyword evidence="5" id="KW-0862">Zinc</keyword>
<name>A0A195E481_9HYME</name>
<dbReference type="STRING" id="471704.A0A195E481"/>
<gene>
    <name evidence="9" type="ORF">ALC57_07733</name>
</gene>
<dbReference type="GO" id="GO:0008270">
    <property type="term" value="F:zinc ion binding"/>
    <property type="evidence" value="ECO:0007669"/>
    <property type="project" value="UniProtKB-KW"/>
</dbReference>
<protein>
    <recommendedName>
        <fullName evidence="2">Integrator complex subunit 12</fullName>
    </recommendedName>
</protein>
<dbReference type="PROSITE" id="PS50016">
    <property type="entry name" value="ZF_PHD_2"/>
    <property type="match status" value="1"/>
</dbReference>
<dbReference type="SUPFAM" id="SSF57903">
    <property type="entry name" value="FYVE/PHD zinc finger"/>
    <property type="match status" value="1"/>
</dbReference>
<evidence type="ECO:0000256" key="2">
    <source>
        <dbReference type="ARBA" id="ARBA00016814"/>
    </source>
</evidence>
<keyword evidence="3" id="KW-0479">Metal-binding</keyword>
<evidence type="ECO:0000313" key="9">
    <source>
        <dbReference type="EMBL" id="KYN19963.1"/>
    </source>
</evidence>
<proteinExistence type="inferred from homology"/>
<feature type="domain" description="PHD-type" evidence="8">
    <location>
        <begin position="144"/>
        <end position="199"/>
    </location>
</feature>
<dbReference type="AlphaFoldDB" id="A0A195E481"/>
<dbReference type="InterPro" id="IPR011011">
    <property type="entry name" value="Znf_FYVE_PHD"/>
</dbReference>
<reference evidence="9 10" key="1">
    <citation type="submission" date="2015-09" db="EMBL/GenBank/DDBJ databases">
        <title>Trachymyrmex cornetzi WGS genome.</title>
        <authorList>
            <person name="Nygaard S."/>
            <person name="Hu H."/>
            <person name="Boomsma J."/>
            <person name="Zhang G."/>
        </authorList>
    </citation>
    <scope>NUCLEOTIDE SEQUENCE [LARGE SCALE GENOMIC DNA]</scope>
    <source>
        <strain evidence="9">Tcor2-1</strain>
        <tissue evidence="9">Whole body</tissue>
    </source>
</reference>
<comment type="similarity">
    <text evidence="1">Belongs to the Integrator subunit 12 family.</text>
</comment>